<dbReference type="PANTHER" id="PTHR47549">
    <property type="entry name" value="GOLGI APPARATUS MEMBRANE PROTEIN TVP38-RELATED"/>
    <property type="match status" value="1"/>
</dbReference>
<evidence type="ECO:0000256" key="1">
    <source>
        <dbReference type="ARBA" id="ARBA00002978"/>
    </source>
</evidence>
<dbReference type="AlphaFoldDB" id="A0A136JDH4"/>
<keyword evidence="14" id="KW-1185">Reference proteome</keyword>
<dbReference type="InterPro" id="IPR051076">
    <property type="entry name" value="Golgi_membrane_TVP38/TMEM64"/>
</dbReference>
<keyword evidence="6 11" id="KW-0812">Transmembrane</keyword>
<feature type="region of interest" description="Disordered" evidence="10">
    <location>
        <begin position="305"/>
        <end position="335"/>
    </location>
</feature>
<evidence type="ECO:0000256" key="11">
    <source>
        <dbReference type="SAM" id="Phobius"/>
    </source>
</evidence>
<feature type="compositionally biased region" description="Polar residues" evidence="10">
    <location>
        <begin position="555"/>
        <end position="565"/>
    </location>
</feature>
<proteinExistence type="inferred from homology"/>
<dbReference type="Pfam" id="PF09335">
    <property type="entry name" value="VTT_dom"/>
    <property type="match status" value="1"/>
</dbReference>
<evidence type="ECO:0000256" key="9">
    <source>
        <dbReference type="ARBA" id="ARBA00023136"/>
    </source>
</evidence>
<protein>
    <recommendedName>
        <fullName evidence="4">Golgi apparatus membrane protein TVP38</fullName>
    </recommendedName>
    <alternativeName>
        <fullName evidence="5">Golgi apparatus membrane protein tvp38</fullName>
    </alternativeName>
</protein>
<dbReference type="STRING" id="196109.A0A136JDH4"/>
<evidence type="ECO:0000313" key="14">
    <source>
        <dbReference type="Proteomes" id="UP000070501"/>
    </source>
</evidence>
<feature type="transmembrane region" description="Helical" evidence="11">
    <location>
        <begin position="67"/>
        <end position="89"/>
    </location>
</feature>
<feature type="compositionally biased region" description="Basic residues" evidence="10">
    <location>
        <begin position="410"/>
        <end position="421"/>
    </location>
</feature>
<comment type="function">
    <text evidence="1">Golgi membrane protein involved in vesicular trafficking and spindle migration.</text>
</comment>
<sequence>MAKAPDLDCPSELLLADRRERNRWRRSCLSPWHILTYIFIIILVALTVIVTLFHVQVVRILSPFSAIIRDLPAGFLIPGAIAFAISYPPLFGHEIIAIVCGAVYGLYVGFAIMAAGTIVGEAATWITFRQLFRRRALRLQQTSLSYGSLAQIAREGGFPTQSMLTRRTTQLVLLVRMSVIPQHFSTAFLSTCSVRFWHFSVAALLTVPKQLALVYLGSLPVSSGIIKAGHSAASTSASGPLNANVTFDTSVIIQLAVLGAALLVSAGLAAFIYIKARKIRNVLLEEQHRRRVLIAVAPGLAGGNGDSSNPLYSGPGSASHWRSSRTHAGNDRVSMNSTTSSFYSMDNDNRLSRGNSIRGLLAQAWPVTRKSLVGAATTPGSDHGSLVSGTKLQQDHHYQDQDDCGEYTRGRTRTRTTRGKKNVPVIAVPPPPPPAAQSDKSDKATTKTKSTARSASDKSSKHDFYLLHQREHELSSLSAARSKDKTKTKKKQKQKQKTSSGSSKHHQTKNSNDSSSSSGSSSGLRDYNYVLPPPVPPPALFPPLPPPPPLTSLLQGASSTATSGGQLPRPSSSSSLSVTSFSRPRPPRPPSSSQQSQKQQQQQQHRRVRTLSVGSTGTGGGGSVAGHSYHSRFQSEDSTLPTMDNLPLPMGRSVVGLVGEAISTPSEI</sequence>
<evidence type="ECO:0000256" key="3">
    <source>
        <dbReference type="ARBA" id="ARBA00008640"/>
    </source>
</evidence>
<dbReference type="GO" id="GO:0000139">
    <property type="term" value="C:Golgi membrane"/>
    <property type="evidence" value="ECO:0007669"/>
    <property type="project" value="UniProtKB-SubCell"/>
</dbReference>
<name>A0A136JDH4_9PEZI</name>
<keyword evidence="8" id="KW-0333">Golgi apparatus</keyword>
<evidence type="ECO:0000256" key="2">
    <source>
        <dbReference type="ARBA" id="ARBA00004653"/>
    </source>
</evidence>
<evidence type="ECO:0000313" key="13">
    <source>
        <dbReference type="EMBL" id="KXJ95199.1"/>
    </source>
</evidence>
<evidence type="ECO:0000256" key="10">
    <source>
        <dbReference type="SAM" id="MobiDB-lite"/>
    </source>
</evidence>
<dbReference type="InParanoid" id="A0A136JDH4"/>
<evidence type="ECO:0000256" key="5">
    <source>
        <dbReference type="ARBA" id="ARBA00020673"/>
    </source>
</evidence>
<dbReference type="EMBL" id="KQ964246">
    <property type="protein sequence ID" value="KXJ95199.1"/>
    <property type="molecule type" value="Genomic_DNA"/>
</dbReference>
<feature type="transmembrane region" description="Helical" evidence="11">
    <location>
        <begin position="34"/>
        <end position="55"/>
    </location>
</feature>
<comment type="similarity">
    <text evidence="3">Belongs to the TVP38/TMEM64 family.</text>
</comment>
<evidence type="ECO:0000256" key="8">
    <source>
        <dbReference type="ARBA" id="ARBA00023034"/>
    </source>
</evidence>
<keyword evidence="9 11" id="KW-0472">Membrane</keyword>
<feature type="transmembrane region" description="Helical" evidence="11">
    <location>
        <begin position="95"/>
        <end position="128"/>
    </location>
</feature>
<dbReference type="PANTHER" id="PTHR47549:SF2">
    <property type="entry name" value="GOLGI APPARATUS MEMBRANE PROTEIN TVP38"/>
    <property type="match status" value="1"/>
</dbReference>
<evidence type="ECO:0000256" key="7">
    <source>
        <dbReference type="ARBA" id="ARBA00022989"/>
    </source>
</evidence>
<feature type="compositionally biased region" description="Basic and acidic residues" evidence="10">
    <location>
        <begin position="455"/>
        <end position="474"/>
    </location>
</feature>
<feature type="region of interest" description="Disordered" evidence="10">
    <location>
        <begin position="375"/>
        <end position="642"/>
    </location>
</feature>
<feature type="compositionally biased region" description="Pro residues" evidence="10">
    <location>
        <begin position="531"/>
        <end position="550"/>
    </location>
</feature>
<feature type="transmembrane region" description="Helical" evidence="11">
    <location>
        <begin position="251"/>
        <end position="274"/>
    </location>
</feature>
<feature type="compositionally biased region" description="Low complexity" evidence="10">
    <location>
        <begin position="514"/>
        <end position="523"/>
    </location>
</feature>
<dbReference type="OrthoDB" id="166803at2759"/>
<feature type="domain" description="VTT" evidence="12">
    <location>
        <begin position="93"/>
        <end position="218"/>
    </location>
</feature>
<dbReference type="Proteomes" id="UP000070501">
    <property type="component" value="Unassembled WGS sequence"/>
</dbReference>
<reference evidence="14" key="1">
    <citation type="submission" date="2016-02" db="EMBL/GenBank/DDBJ databases">
        <title>Draft genome sequence of Microdochium bolleyi, a fungal endophyte of beachgrass.</title>
        <authorList>
            <consortium name="DOE Joint Genome Institute"/>
            <person name="David A.S."/>
            <person name="May G."/>
            <person name="Haridas S."/>
            <person name="Lim J."/>
            <person name="Wang M."/>
            <person name="Labutti K."/>
            <person name="Lipzen A."/>
            <person name="Barry K."/>
            <person name="Grigoriev I.V."/>
        </authorList>
    </citation>
    <scope>NUCLEOTIDE SEQUENCE [LARGE SCALE GENOMIC DNA]</scope>
    <source>
        <strain evidence="14">J235TASD1</strain>
    </source>
</reference>
<dbReference type="InterPro" id="IPR032816">
    <property type="entry name" value="VTT_dom"/>
</dbReference>
<keyword evidence="7 11" id="KW-1133">Transmembrane helix</keyword>
<accession>A0A136JDH4</accession>
<feature type="compositionally biased region" description="Low complexity" evidence="10">
    <location>
        <begin position="591"/>
        <end position="603"/>
    </location>
</feature>
<evidence type="ECO:0000259" key="12">
    <source>
        <dbReference type="Pfam" id="PF09335"/>
    </source>
</evidence>
<evidence type="ECO:0000256" key="6">
    <source>
        <dbReference type="ARBA" id="ARBA00022692"/>
    </source>
</evidence>
<comment type="subcellular location">
    <subcellularLocation>
        <location evidence="2">Golgi apparatus membrane</location>
        <topology evidence="2">Multi-pass membrane protein</topology>
    </subcellularLocation>
</comment>
<feature type="compositionally biased region" description="Low complexity" evidence="10">
    <location>
        <begin position="568"/>
        <end position="583"/>
    </location>
</feature>
<evidence type="ECO:0000256" key="4">
    <source>
        <dbReference type="ARBA" id="ARBA00013533"/>
    </source>
</evidence>
<gene>
    <name evidence="13" type="ORF">Micbo1qcDRAFT_216888</name>
</gene>
<organism evidence="13 14">
    <name type="scientific">Microdochium bolleyi</name>
    <dbReference type="NCBI Taxonomy" id="196109"/>
    <lineage>
        <taxon>Eukaryota</taxon>
        <taxon>Fungi</taxon>
        <taxon>Dikarya</taxon>
        <taxon>Ascomycota</taxon>
        <taxon>Pezizomycotina</taxon>
        <taxon>Sordariomycetes</taxon>
        <taxon>Xylariomycetidae</taxon>
        <taxon>Xylariales</taxon>
        <taxon>Microdochiaceae</taxon>
        <taxon>Microdochium</taxon>
    </lineage>
</organism>
<feature type="compositionally biased region" description="Basic residues" evidence="10">
    <location>
        <begin position="484"/>
        <end position="496"/>
    </location>
</feature>